<dbReference type="Pfam" id="PF19335">
    <property type="entry name" value="HMBD"/>
    <property type="match status" value="1"/>
</dbReference>
<evidence type="ECO:0000313" key="4">
    <source>
        <dbReference type="Proteomes" id="UP000198569"/>
    </source>
</evidence>
<evidence type="ECO:0000259" key="2">
    <source>
        <dbReference type="Pfam" id="PF19335"/>
    </source>
</evidence>
<accession>A0A1H3EGF7</accession>
<feature type="domain" description="DUF3347" evidence="1">
    <location>
        <begin position="97"/>
        <end position="188"/>
    </location>
</feature>
<name>A0A1H3EGF7_9FLAO</name>
<sequence>MKKIILSTILLTLVLVSCNQKNKEDQTTNGEAVEATTEQYACSMHPEITGKKGDVCTECGMDLVAVVAEAPAEKEEVKAVIKVSDEVKASLSTEAMISDYLKVKNALAKDDSNQAAIFGKTLSASIAATNSDKVDAKLKDKYLSITTAAKKQAGLIADNAGKITVQRTAFASLSKDINDLIDTFGTNKKLYQDYCPMYDQGKSGYWISEIKDIKNPYYGAEMLTCGGVMKEM</sequence>
<gene>
    <name evidence="3" type="ORF">SAMN05444338_1158</name>
</gene>
<evidence type="ECO:0000259" key="1">
    <source>
        <dbReference type="Pfam" id="PF11827"/>
    </source>
</evidence>
<protein>
    <submittedName>
        <fullName evidence="3">Uncharacterized protein</fullName>
    </submittedName>
</protein>
<dbReference type="STRING" id="229203.SAMN05444338_1158"/>
<evidence type="ECO:0000313" key="3">
    <source>
        <dbReference type="EMBL" id="SDX77697.1"/>
    </source>
</evidence>
<proteinExistence type="predicted"/>
<reference evidence="4" key="1">
    <citation type="submission" date="2016-10" db="EMBL/GenBank/DDBJ databases">
        <authorList>
            <person name="Varghese N."/>
            <person name="Submissions S."/>
        </authorList>
    </citation>
    <scope>NUCLEOTIDE SEQUENCE [LARGE SCALE GENOMIC DNA]</scope>
    <source>
        <strain evidence="4">DSM 15718</strain>
    </source>
</reference>
<dbReference type="Proteomes" id="UP000198569">
    <property type="component" value="Unassembled WGS sequence"/>
</dbReference>
<dbReference type="GO" id="GO:0046872">
    <property type="term" value="F:metal ion binding"/>
    <property type="evidence" value="ECO:0007669"/>
    <property type="project" value="InterPro"/>
</dbReference>
<dbReference type="InterPro" id="IPR021782">
    <property type="entry name" value="DUF3347"/>
</dbReference>
<feature type="domain" description="Heavy metal binding" evidence="2">
    <location>
        <begin position="40"/>
        <end position="65"/>
    </location>
</feature>
<dbReference type="Pfam" id="PF11827">
    <property type="entry name" value="DUF3347"/>
    <property type="match status" value="1"/>
</dbReference>
<dbReference type="OrthoDB" id="5513217at2"/>
<dbReference type="RefSeq" id="WP_091434401.1">
    <property type="nucleotide sequence ID" value="NZ_FNMV01000015.1"/>
</dbReference>
<dbReference type="EMBL" id="FNMV01000015">
    <property type="protein sequence ID" value="SDX77697.1"/>
    <property type="molecule type" value="Genomic_DNA"/>
</dbReference>
<organism evidence="3 4">
    <name type="scientific">Flavobacterium degerlachei</name>
    <dbReference type="NCBI Taxonomy" id="229203"/>
    <lineage>
        <taxon>Bacteria</taxon>
        <taxon>Pseudomonadati</taxon>
        <taxon>Bacteroidota</taxon>
        <taxon>Flavobacteriia</taxon>
        <taxon>Flavobacteriales</taxon>
        <taxon>Flavobacteriaceae</taxon>
        <taxon>Flavobacterium</taxon>
    </lineage>
</organism>
<dbReference type="PROSITE" id="PS51257">
    <property type="entry name" value="PROKAR_LIPOPROTEIN"/>
    <property type="match status" value="1"/>
</dbReference>
<dbReference type="InterPro" id="IPR045800">
    <property type="entry name" value="HMBD"/>
</dbReference>
<keyword evidence="4" id="KW-1185">Reference proteome</keyword>
<dbReference type="AlphaFoldDB" id="A0A1H3EGF7"/>